<proteinExistence type="predicted"/>
<dbReference type="AlphaFoldDB" id="A0A1G8X025"/>
<reference evidence="2" key="1">
    <citation type="submission" date="2016-10" db="EMBL/GenBank/DDBJ databases">
        <authorList>
            <person name="Varghese N."/>
            <person name="Submissions S."/>
        </authorList>
    </citation>
    <scope>NUCLEOTIDE SEQUENCE [LARGE SCALE GENOMIC DNA]</scope>
    <source>
        <strain evidence="2">DSM 45460</strain>
    </source>
</reference>
<sequence length="65" mass="7501">MTMWNYSNAPRCTVCAHRAIITKQQAQTLVNSSEGRLVAYQCPIELSSWHVWSPEFERADRSESE</sequence>
<name>A0A1G8X025_ACTMZ</name>
<keyword evidence="2" id="KW-1185">Reference proteome</keyword>
<accession>A0A1G8X025</accession>
<evidence type="ECO:0000313" key="1">
    <source>
        <dbReference type="EMBL" id="SDJ83989.1"/>
    </source>
</evidence>
<dbReference type="EMBL" id="FNFM01000002">
    <property type="protein sequence ID" value="SDJ83989.1"/>
    <property type="molecule type" value="Genomic_DNA"/>
</dbReference>
<gene>
    <name evidence="1" type="ORF">SAMN04487820_102317</name>
</gene>
<dbReference type="Proteomes" id="UP000199213">
    <property type="component" value="Unassembled WGS sequence"/>
</dbReference>
<organism evidence="1 2">
    <name type="scientific">Actinopolyspora mzabensis</name>
    <dbReference type="NCBI Taxonomy" id="995066"/>
    <lineage>
        <taxon>Bacteria</taxon>
        <taxon>Bacillati</taxon>
        <taxon>Actinomycetota</taxon>
        <taxon>Actinomycetes</taxon>
        <taxon>Actinopolysporales</taxon>
        <taxon>Actinopolysporaceae</taxon>
        <taxon>Actinopolyspora</taxon>
    </lineage>
</organism>
<protein>
    <submittedName>
        <fullName evidence="1">Uncharacterized protein</fullName>
    </submittedName>
</protein>
<evidence type="ECO:0000313" key="2">
    <source>
        <dbReference type="Proteomes" id="UP000199213"/>
    </source>
</evidence>